<sequence length="132" mass="15538">MNFKAKNTTVLTAEGKAELFFQTVNCDHLLENYRTDVNKIGKERVHDVKFSDISQLLSGNVCFSEVPKSKNKFQAISFYRGKYYVTFYYLDKRKDCETLFAVIISCYISHESHIIKKYDTYKKEVEQQYGKK</sequence>
<dbReference type="EMBL" id="FOXH01000001">
    <property type="protein sequence ID" value="SFP13148.1"/>
    <property type="molecule type" value="Genomic_DNA"/>
</dbReference>
<protein>
    <submittedName>
        <fullName evidence="1">Uncharacterized protein</fullName>
    </submittedName>
</protein>
<keyword evidence="2" id="KW-1185">Reference proteome</keyword>
<dbReference type="RefSeq" id="WP_092011406.1">
    <property type="nucleotide sequence ID" value="NZ_FOXH01000001.1"/>
</dbReference>
<dbReference type="OrthoDB" id="964186at2"/>
<dbReference type="STRING" id="1079859.SAMN04515674_101452"/>
<evidence type="ECO:0000313" key="2">
    <source>
        <dbReference type="Proteomes" id="UP000199306"/>
    </source>
</evidence>
<dbReference type="AlphaFoldDB" id="A0A1I5MUE5"/>
<organism evidence="1 2">
    <name type="scientific">Pseudarcicella hirudinis</name>
    <dbReference type="NCBI Taxonomy" id="1079859"/>
    <lineage>
        <taxon>Bacteria</taxon>
        <taxon>Pseudomonadati</taxon>
        <taxon>Bacteroidota</taxon>
        <taxon>Cytophagia</taxon>
        <taxon>Cytophagales</taxon>
        <taxon>Flectobacillaceae</taxon>
        <taxon>Pseudarcicella</taxon>
    </lineage>
</organism>
<dbReference type="Proteomes" id="UP000199306">
    <property type="component" value="Unassembled WGS sequence"/>
</dbReference>
<name>A0A1I5MUE5_9BACT</name>
<gene>
    <name evidence="1" type="ORF">SAMN04515674_101452</name>
</gene>
<reference evidence="1 2" key="1">
    <citation type="submission" date="2016-10" db="EMBL/GenBank/DDBJ databases">
        <authorList>
            <person name="de Groot N.N."/>
        </authorList>
    </citation>
    <scope>NUCLEOTIDE SEQUENCE [LARGE SCALE GENOMIC DNA]</scope>
    <source>
        <strain evidence="2">E92,LMG 26720,CCM 7988</strain>
    </source>
</reference>
<accession>A0A1I5MUE5</accession>
<proteinExistence type="predicted"/>
<evidence type="ECO:0000313" key="1">
    <source>
        <dbReference type="EMBL" id="SFP13148.1"/>
    </source>
</evidence>